<accession>A0ABP8PS54</accession>
<feature type="domain" description="PPM-type phosphatase" evidence="2">
    <location>
        <begin position="6"/>
        <end position="237"/>
    </location>
</feature>
<evidence type="ECO:0000259" key="2">
    <source>
        <dbReference type="PROSITE" id="PS51746"/>
    </source>
</evidence>
<name>A0ABP8PS54_9ACTN</name>
<dbReference type="EMBL" id="BAABHF010000016">
    <property type="protein sequence ID" value="GAA4490987.1"/>
    <property type="molecule type" value="Genomic_DNA"/>
</dbReference>
<feature type="compositionally biased region" description="Basic residues" evidence="1">
    <location>
        <begin position="303"/>
        <end position="313"/>
    </location>
</feature>
<dbReference type="InterPro" id="IPR036457">
    <property type="entry name" value="PPM-type-like_dom_sf"/>
</dbReference>
<dbReference type="InterPro" id="IPR015655">
    <property type="entry name" value="PP2C"/>
</dbReference>
<dbReference type="CDD" id="cd00143">
    <property type="entry name" value="PP2Cc"/>
    <property type="match status" value="1"/>
</dbReference>
<dbReference type="PANTHER" id="PTHR47992">
    <property type="entry name" value="PROTEIN PHOSPHATASE"/>
    <property type="match status" value="1"/>
</dbReference>
<evidence type="ECO:0000256" key="1">
    <source>
        <dbReference type="SAM" id="MobiDB-lite"/>
    </source>
</evidence>
<keyword evidence="4" id="KW-1185">Reference proteome</keyword>
<sequence length="313" mass="33101">MTLAIRYAARSDVGLLREDNQDSAYAGPRLLAVADGLGGHAHGEVASAVAISTLAPLDGDSHGADLTGALEAAIRDANATLHQMVGEDPSLEGMGTTLTAMLWSGGRVGVAHIGDSRAYLLRDGDLYQITRDHTLVQKLVDEGRITMDEAAAHPRRSLLLRALDGRGEVELETSLREAKLGDRYLLCSDGLSAVVGADLLLRTLSTVPDPEQATCELIGVANRGGGPDNITCIVADVVESGTNPVPDRPVVVGAAANATRRAETPSEETPASRARDTPAGMTPTIDAEDGDEEDDFAAEEARPRRRRWPWRSA</sequence>
<dbReference type="Gene3D" id="3.60.40.10">
    <property type="entry name" value="PPM-type phosphatase domain"/>
    <property type="match status" value="1"/>
</dbReference>
<dbReference type="RefSeq" id="WP_345461692.1">
    <property type="nucleotide sequence ID" value="NZ_BAABHF010000016.1"/>
</dbReference>
<dbReference type="SMART" id="SM00331">
    <property type="entry name" value="PP2C_SIG"/>
    <property type="match status" value="1"/>
</dbReference>
<gene>
    <name evidence="3" type="ORF">GCM10023191_024060</name>
</gene>
<evidence type="ECO:0000313" key="3">
    <source>
        <dbReference type="EMBL" id="GAA4490987.1"/>
    </source>
</evidence>
<feature type="compositionally biased region" description="Acidic residues" evidence="1">
    <location>
        <begin position="286"/>
        <end position="298"/>
    </location>
</feature>
<organism evidence="3 4">
    <name type="scientific">Actinoallomurus oryzae</name>
    <dbReference type="NCBI Taxonomy" id="502180"/>
    <lineage>
        <taxon>Bacteria</taxon>
        <taxon>Bacillati</taxon>
        <taxon>Actinomycetota</taxon>
        <taxon>Actinomycetes</taxon>
        <taxon>Streptosporangiales</taxon>
        <taxon>Thermomonosporaceae</taxon>
        <taxon>Actinoallomurus</taxon>
    </lineage>
</organism>
<dbReference type="PROSITE" id="PS51746">
    <property type="entry name" value="PPM_2"/>
    <property type="match status" value="1"/>
</dbReference>
<dbReference type="Pfam" id="PF13672">
    <property type="entry name" value="PP2C_2"/>
    <property type="match status" value="1"/>
</dbReference>
<evidence type="ECO:0000313" key="4">
    <source>
        <dbReference type="Proteomes" id="UP001500503"/>
    </source>
</evidence>
<dbReference type="InterPro" id="IPR001932">
    <property type="entry name" value="PPM-type_phosphatase-like_dom"/>
</dbReference>
<reference evidence="4" key="1">
    <citation type="journal article" date="2019" name="Int. J. Syst. Evol. Microbiol.">
        <title>The Global Catalogue of Microorganisms (GCM) 10K type strain sequencing project: providing services to taxonomists for standard genome sequencing and annotation.</title>
        <authorList>
            <consortium name="The Broad Institute Genomics Platform"/>
            <consortium name="The Broad Institute Genome Sequencing Center for Infectious Disease"/>
            <person name="Wu L."/>
            <person name="Ma J."/>
        </authorList>
    </citation>
    <scope>NUCLEOTIDE SEQUENCE [LARGE SCALE GENOMIC DNA]</scope>
    <source>
        <strain evidence="4">JCM 17933</strain>
    </source>
</reference>
<comment type="caution">
    <text evidence="3">The sequence shown here is derived from an EMBL/GenBank/DDBJ whole genome shotgun (WGS) entry which is preliminary data.</text>
</comment>
<dbReference type="SMART" id="SM00332">
    <property type="entry name" value="PP2Cc"/>
    <property type="match status" value="1"/>
</dbReference>
<proteinExistence type="predicted"/>
<feature type="region of interest" description="Disordered" evidence="1">
    <location>
        <begin position="256"/>
        <end position="313"/>
    </location>
</feature>
<dbReference type="SUPFAM" id="SSF81606">
    <property type="entry name" value="PP2C-like"/>
    <property type="match status" value="1"/>
</dbReference>
<protein>
    <recommendedName>
        <fullName evidence="2">PPM-type phosphatase domain-containing protein</fullName>
    </recommendedName>
</protein>
<dbReference type="Proteomes" id="UP001500503">
    <property type="component" value="Unassembled WGS sequence"/>
</dbReference>